<dbReference type="Proteomes" id="UP000504607">
    <property type="component" value="Chromosome 13"/>
</dbReference>
<evidence type="ECO:0000256" key="1">
    <source>
        <dbReference type="SAM" id="MobiDB-lite"/>
    </source>
</evidence>
<name>A0A6J0PQJ5_ELAGV</name>
<dbReference type="AlphaFoldDB" id="A0A6J0PQJ5"/>
<evidence type="ECO:0000313" key="3">
    <source>
        <dbReference type="RefSeq" id="XP_019710046.1"/>
    </source>
</evidence>
<feature type="compositionally biased region" description="Pro residues" evidence="1">
    <location>
        <begin position="21"/>
        <end position="34"/>
    </location>
</feature>
<proteinExistence type="predicted"/>
<feature type="compositionally biased region" description="Basic residues" evidence="1">
    <location>
        <begin position="82"/>
        <end position="92"/>
    </location>
</feature>
<dbReference type="InParanoid" id="A0A6J0PQJ5"/>
<reference evidence="3" key="1">
    <citation type="submission" date="2025-08" db="UniProtKB">
        <authorList>
            <consortium name="RefSeq"/>
        </authorList>
    </citation>
    <scope>IDENTIFICATION</scope>
</reference>
<dbReference type="OrthoDB" id="763372at2759"/>
<feature type="region of interest" description="Disordered" evidence="1">
    <location>
        <begin position="16"/>
        <end position="36"/>
    </location>
</feature>
<feature type="region of interest" description="Disordered" evidence="1">
    <location>
        <begin position="54"/>
        <end position="92"/>
    </location>
</feature>
<sequence length="129" mass="14474">MKRKREEKRRKFHQALLNLYHPPPPPPPPPPPVTAPQLAEEDSVAMVSGCIDLDLDPEDADNVEKESSPSGTGELVPQKLTRAQRKRIRKRKLKEAASVRRKFVGPLLPSAYQNLEDETSCKAVEGKIM</sequence>
<dbReference type="RefSeq" id="XP_019710046.1">
    <property type="nucleotide sequence ID" value="XM_019854487.2"/>
</dbReference>
<organism evidence="2 3">
    <name type="scientific">Elaeis guineensis var. tenera</name>
    <name type="common">Oil palm</name>
    <dbReference type="NCBI Taxonomy" id="51953"/>
    <lineage>
        <taxon>Eukaryota</taxon>
        <taxon>Viridiplantae</taxon>
        <taxon>Streptophyta</taxon>
        <taxon>Embryophyta</taxon>
        <taxon>Tracheophyta</taxon>
        <taxon>Spermatophyta</taxon>
        <taxon>Magnoliopsida</taxon>
        <taxon>Liliopsida</taxon>
        <taxon>Arecaceae</taxon>
        <taxon>Arecoideae</taxon>
        <taxon>Cocoseae</taxon>
        <taxon>Elaeidinae</taxon>
        <taxon>Elaeis</taxon>
    </lineage>
</organism>
<accession>A0A6J0PQJ5</accession>
<evidence type="ECO:0000313" key="2">
    <source>
        <dbReference type="Proteomes" id="UP000504607"/>
    </source>
</evidence>
<protein>
    <submittedName>
        <fullName evidence="3">WASH complex subunit 1</fullName>
    </submittedName>
</protein>
<keyword evidence="2" id="KW-1185">Reference proteome</keyword>
<gene>
    <name evidence="3" type="primary">LOC105055841</name>
</gene>